<reference evidence="1 2" key="1">
    <citation type="journal article" date="2024" name="Plant Biotechnol. J.">
        <title>Dendrobium thyrsiflorum genome and its molecular insights into genes involved in important horticultural traits.</title>
        <authorList>
            <person name="Chen B."/>
            <person name="Wang J.Y."/>
            <person name="Zheng P.J."/>
            <person name="Li K.L."/>
            <person name="Liang Y.M."/>
            <person name="Chen X.F."/>
            <person name="Zhang C."/>
            <person name="Zhao X."/>
            <person name="He X."/>
            <person name="Zhang G.Q."/>
            <person name="Liu Z.J."/>
            <person name="Xu Q."/>
        </authorList>
    </citation>
    <scope>NUCLEOTIDE SEQUENCE [LARGE SCALE GENOMIC DNA]</scope>
    <source>
        <strain evidence="1">GZMU011</strain>
    </source>
</reference>
<dbReference type="EMBL" id="JANQDX010000007">
    <property type="protein sequence ID" value="KAL0921206.1"/>
    <property type="molecule type" value="Genomic_DNA"/>
</dbReference>
<evidence type="ECO:0000313" key="1">
    <source>
        <dbReference type="EMBL" id="KAL0921206.1"/>
    </source>
</evidence>
<comment type="caution">
    <text evidence="1">The sequence shown here is derived from an EMBL/GenBank/DDBJ whole genome shotgun (WGS) entry which is preliminary data.</text>
</comment>
<gene>
    <name evidence="1" type="ORF">M5K25_008258</name>
</gene>
<dbReference type="Proteomes" id="UP001552299">
    <property type="component" value="Unassembled WGS sequence"/>
</dbReference>
<dbReference type="AlphaFoldDB" id="A0ABD0VF16"/>
<proteinExistence type="predicted"/>
<evidence type="ECO:0000313" key="2">
    <source>
        <dbReference type="Proteomes" id="UP001552299"/>
    </source>
</evidence>
<sequence>MPEKVLEKKSASVSIVDKAALQQVPHACVKHLARVASDHSPIAFKIYEAHKVMQRYIRFENVWRSYPASWNVVLKAWNRKVKGNDAEILKEKNESSSKGIVLLEQKQIKGPLILEGVFEKGNYGVATQGRCGDGS</sequence>
<protein>
    <submittedName>
        <fullName evidence="1">Uncharacterized protein</fullName>
    </submittedName>
</protein>
<organism evidence="1 2">
    <name type="scientific">Dendrobium thyrsiflorum</name>
    <name type="common">Pinecone-like raceme dendrobium</name>
    <name type="synonym">Orchid</name>
    <dbReference type="NCBI Taxonomy" id="117978"/>
    <lineage>
        <taxon>Eukaryota</taxon>
        <taxon>Viridiplantae</taxon>
        <taxon>Streptophyta</taxon>
        <taxon>Embryophyta</taxon>
        <taxon>Tracheophyta</taxon>
        <taxon>Spermatophyta</taxon>
        <taxon>Magnoliopsida</taxon>
        <taxon>Liliopsida</taxon>
        <taxon>Asparagales</taxon>
        <taxon>Orchidaceae</taxon>
        <taxon>Epidendroideae</taxon>
        <taxon>Malaxideae</taxon>
        <taxon>Dendrobiinae</taxon>
        <taxon>Dendrobium</taxon>
    </lineage>
</organism>
<name>A0ABD0VF16_DENTH</name>
<keyword evidence="2" id="KW-1185">Reference proteome</keyword>
<accession>A0ABD0VF16</accession>